<accession>A0ABQ0JZN2</accession>
<name>A0ABQ0JZN2_9BACT</name>
<evidence type="ECO:0000313" key="1">
    <source>
        <dbReference type="EMBL" id="GAN34108.1"/>
    </source>
</evidence>
<proteinExistence type="predicted"/>
<protein>
    <submittedName>
        <fullName evidence="1">Phage protein</fullName>
    </submittedName>
</protein>
<sequence length="236" mass="27848">MPSKNKGWVRLHRKIDDNPLWFSEPFTRAQAWIDLFLNANHADGKIFIRGISVEVKRGQIAWSELTMAKRWQWSRNRVRNFLKYLKTEQQIEKSECGCLTTLITILNYEKHQSDTAEGTAEGTQTIINKNDKKIYCPNSDELRLSELLLNLIRQRNSNFKEPDLQKWATHIDKMIRLDKRPPEEIEKVVAWCQQDSFWQNNILSTQKLREKYDQLFLKMSSGNGKYIPQRHTGVVL</sequence>
<reference evidence="2" key="1">
    <citation type="journal article" date="2015" name="Genome Announc.">
        <title>Draft Genome Sequence of an Anaerobic Ammonium-Oxidizing Bacterium, "Candidatus Brocadia sinica".</title>
        <authorList>
            <person name="Oshiki M."/>
            <person name="Shinyako-Hata K."/>
            <person name="Satoh H."/>
            <person name="Okabe S."/>
        </authorList>
    </citation>
    <scope>NUCLEOTIDE SEQUENCE [LARGE SCALE GENOMIC DNA]</scope>
    <source>
        <strain evidence="2">JPN1</strain>
    </source>
</reference>
<gene>
    <name evidence="1" type="ORF">BROSI_A2644</name>
</gene>
<organism evidence="1 2">
    <name type="scientific">Candidatus Brocadia sinica JPN1</name>
    <dbReference type="NCBI Taxonomy" id="1197129"/>
    <lineage>
        <taxon>Bacteria</taxon>
        <taxon>Pseudomonadati</taxon>
        <taxon>Planctomycetota</taxon>
        <taxon>Candidatus Brocadiia</taxon>
        <taxon>Candidatus Brocadiales</taxon>
        <taxon>Candidatus Brocadiaceae</taxon>
        <taxon>Candidatus Brocadia</taxon>
    </lineage>
</organism>
<keyword evidence="2" id="KW-1185">Reference proteome</keyword>
<dbReference type="Proteomes" id="UP000032309">
    <property type="component" value="Unassembled WGS sequence"/>
</dbReference>
<evidence type="ECO:0000313" key="2">
    <source>
        <dbReference type="Proteomes" id="UP000032309"/>
    </source>
</evidence>
<dbReference type="RefSeq" id="WP_052564173.1">
    <property type="nucleotide sequence ID" value="NZ_BAFN01000001.1"/>
</dbReference>
<dbReference type="EMBL" id="BAFN01000001">
    <property type="protein sequence ID" value="GAN34108.1"/>
    <property type="molecule type" value="Genomic_DNA"/>
</dbReference>
<comment type="caution">
    <text evidence="1">The sequence shown here is derived from an EMBL/GenBank/DDBJ whole genome shotgun (WGS) entry which is preliminary data.</text>
</comment>